<dbReference type="EMBL" id="NEVS01000004">
    <property type="protein sequence ID" value="OZI61612.1"/>
    <property type="molecule type" value="Genomic_DNA"/>
</dbReference>
<evidence type="ECO:0000313" key="2">
    <source>
        <dbReference type="EMBL" id="OZI61612.1"/>
    </source>
</evidence>
<proteinExistence type="predicted"/>
<dbReference type="SUPFAM" id="SSF50341">
    <property type="entry name" value="CheW-like"/>
    <property type="match status" value="1"/>
</dbReference>
<evidence type="ECO:0000259" key="1">
    <source>
        <dbReference type="PROSITE" id="PS50851"/>
    </source>
</evidence>
<protein>
    <recommendedName>
        <fullName evidence="1">CheW-like domain-containing protein</fullName>
    </recommendedName>
</protein>
<dbReference type="Proteomes" id="UP000215767">
    <property type="component" value="Unassembled WGS sequence"/>
</dbReference>
<evidence type="ECO:0000313" key="3">
    <source>
        <dbReference type="Proteomes" id="UP000215767"/>
    </source>
</evidence>
<feature type="domain" description="CheW-like" evidence="1">
    <location>
        <begin position="21"/>
        <end position="165"/>
    </location>
</feature>
<dbReference type="GO" id="GO:0006935">
    <property type="term" value="P:chemotaxis"/>
    <property type="evidence" value="ECO:0007669"/>
    <property type="project" value="InterPro"/>
</dbReference>
<sequence length="179" mass="19316">MTAQTRASGSLASAGPGERGRRLFLRFDIAGDRYVLAASEIVRMLPVTPLKNLPGMPAWVAGLLLYGGTPVPVIDIRALALGQASTARASTRVAVVHYRHATRAPAPLLGLLLEHATETVHYDSDDFVPYGLDNREARYLGPVRPDTHGLVQWVKVEDLLPPTVRERLFQDAAAGSAEA</sequence>
<gene>
    <name evidence="2" type="ORF">CAL28_20235</name>
</gene>
<dbReference type="AlphaFoldDB" id="A0A261UJR4"/>
<dbReference type="RefSeq" id="WP_094843015.1">
    <property type="nucleotide sequence ID" value="NZ_NEVS01000004.1"/>
</dbReference>
<reference evidence="3" key="1">
    <citation type="submission" date="2017-05" db="EMBL/GenBank/DDBJ databases">
        <title>Complete and WGS of Bordetella genogroups.</title>
        <authorList>
            <person name="Spilker T."/>
            <person name="Lipuma J."/>
        </authorList>
    </citation>
    <scope>NUCLEOTIDE SEQUENCE [LARGE SCALE GENOMIC DNA]</scope>
    <source>
        <strain evidence="3">AU8856</strain>
    </source>
</reference>
<dbReference type="Gene3D" id="2.40.50.180">
    <property type="entry name" value="CheA-289, Domain 4"/>
    <property type="match status" value="1"/>
</dbReference>
<dbReference type="PROSITE" id="PS50851">
    <property type="entry name" value="CHEW"/>
    <property type="match status" value="1"/>
</dbReference>
<dbReference type="OrthoDB" id="21913at2"/>
<dbReference type="InterPro" id="IPR002545">
    <property type="entry name" value="CheW-lke_dom"/>
</dbReference>
<dbReference type="GO" id="GO:0007165">
    <property type="term" value="P:signal transduction"/>
    <property type="evidence" value="ECO:0007669"/>
    <property type="project" value="InterPro"/>
</dbReference>
<keyword evidence="3" id="KW-1185">Reference proteome</keyword>
<accession>A0A261UJR4</accession>
<organism evidence="2 3">
    <name type="scientific">Bordetella genomosp. 11</name>
    <dbReference type="NCBI Taxonomy" id="1416808"/>
    <lineage>
        <taxon>Bacteria</taxon>
        <taxon>Pseudomonadati</taxon>
        <taxon>Pseudomonadota</taxon>
        <taxon>Betaproteobacteria</taxon>
        <taxon>Burkholderiales</taxon>
        <taxon>Alcaligenaceae</taxon>
        <taxon>Bordetella</taxon>
    </lineage>
</organism>
<comment type="caution">
    <text evidence="2">The sequence shown here is derived from an EMBL/GenBank/DDBJ whole genome shotgun (WGS) entry which is preliminary data.</text>
</comment>
<dbReference type="InterPro" id="IPR036061">
    <property type="entry name" value="CheW-like_dom_sf"/>
</dbReference>
<name>A0A261UJR4_9BORD</name>
<dbReference type="Pfam" id="PF01584">
    <property type="entry name" value="CheW"/>
    <property type="match status" value="1"/>
</dbReference>